<dbReference type="AlphaFoldDB" id="A0A517ZT44"/>
<protein>
    <recommendedName>
        <fullName evidence="3">Cytochrome c domain-containing protein</fullName>
    </recommendedName>
</protein>
<proteinExistence type="predicted"/>
<evidence type="ECO:0000313" key="2">
    <source>
        <dbReference type="Proteomes" id="UP000319383"/>
    </source>
</evidence>
<dbReference type="EMBL" id="CP036276">
    <property type="protein sequence ID" value="QDU45624.1"/>
    <property type="molecule type" value="Genomic_DNA"/>
</dbReference>
<evidence type="ECO:0008006" key="3">
    <source>
        <dbReference type="Google" id="ProtNLM"/>
    </source>
</evidence>
<name>A0A517ZT44_9PLAN</name>
<organism evidence="1 2">
    <name type="scientific">Symmachiella dynata</name>
    <dbReference type="NCBI Taxonomy" id="2527995"/>
    <lineage>
        <taxon>Bacteria</taxon>
        <taxon>Pseudomonadati</taxon>
        <taxon>Planctomycetota</taxon>
        <taxon>Planctomycetia</taxon>
        <taxon>Planctomycetales</taxon>
        <taxon>Planctomycetaceae</taxon>
        <taxon>Symmachiella</taxon>
    </lineage>
</organism>
<gene>
    <name evidence="1" type="ORF">Mal52_41190</name>
</gene>
<dbReference type="KEGG" id="sdyn:Mal52_41190"/>
<evidence type="ECO:0000313" key="1">
    <source>
        <dbReference type="EMBL" id="QDU45624.1"/>
    </source>
</evidence>
<accession>A0A517ZT44</accession>
<dbReference type="Proteomes" id="UP000319383">
    <property type="component" value="Chromosome"/>
</dbReference>
<keyword evidence="2" id="KW-1185">Reference proteome</keyword>
<sequence length="448" mass="50301">MNCLIRNNVNVPTPVPRYLGQTVVVWGIATAILFGLNANALAQLEFEKAPINYGDAPTENPISELQSKLDAGQVRLEFDEQRGYLPAVLKLLDISPASQVLVKSKTSFQLRRISPRHPRALYFNDESYIGWVQGGDVLEVMTTDPQLGEVFYTLSQDLDEPPQFVRDQGQCIICHASSRTQGVPGGLVRSAFVDAGGQPHFGSGTFNIDHRSPFEKRWGGWYVTGTHGTMRHMGNVVSENKRKPEELDREAGANVTDLSGRFNVSPYLTPHSDIVALMVLEHQTQMQNFLTLANFESRYTAHSDSIMNAALDRPPEYESGATKRRTAAAGEKLLRYLLFADEFQLTAPVKGTTEFAAEFSQQGPRDSRGRSLRDFDLQTRMFKYPCSYLIYSASFDQLPDPVKRYVVRRLKEVLTAQDTNDDFSNLTAEDRQAILEILTETKPDLWQP</sequence>
<reference evidence="1 2" key="1">
    <citation type="submission" date="2019-02" db="EMBL/GenBank/DDBJ databases">
        <title>Deep-cultivation of Planctomycetes and their phenomic and genomic characterization uncovers novel biology.</title>
        <authorList>
            <person name="Wiegand S."/>
            <person name="Jogler M."/>
            <person name="Boedeker C."/>
            <person name="Pinto D."/>
            <person name="Vollmers J."/>
            <person name="Rivas-Marin E."/>
            <person name="Kohn T."/>
            <person name="Peeters S.H."/>
            <person name="Heuer A."/>
            <person name="Rast P."/>
            <person name="Oberbeckmann S."/>
            <person name="Bunk B."/>
            <person name="Jeske O."/>
            <person name="Meyerdierks A."/>
            <person name="Storesund J.E."/>
            <person name="Kallscheuer N."/>
            <person name="Luecker S."/>
            <person name="Lage O.M."/>
            <person name="Pohl T."/>
            <person name="Merkel B.J."/>
            <person name="Hornburger P."/>
            <person name="Mueller R.-W."/>
            <person name="Bruemmer F."/>
            <person name="Labrenz M."/>
            <person name="Spormann A.M."/>
            <person name="Op den Camp H."/>
            <person name="Overmann J."/>
            <person name="Amann R."/>
            <person name="Jetten M.S.M."/>
            <person name="Mascher T."/>
            <person name="Medema M.H."/>
            <person name="Devos D.P."/>
            <person name="Kaster A.-K."/>
            <person name="Ovreas L."/>
            <person name="Rohde M."/>
            <person name="Galperin M.Y."/>
            <person name="Jogler C."/>
        </authorList>
    </citation>
    <scope>NUCLEOTIDE SEQUENCE [LARGE SCALE GENOMIC DNA]</scope>
    <source>
        <strain evidence="1 2">Mal52</strain>
    </source>
</reference>